<feature type="compositionally biased region" description="Basic and acidic residues" evidence="2">
    <location>
        <begin position="358"/>
        <end position="367"/>
    </location>
</feature>
<feature type="compositionally biased region" description="Basic and acidic residues" evidence="2">
    <location>
        <begin position="335"/>
        <end position="350"/>
    </location>
</feature>
<dbReference type="NCBIfam" id="NF041496">
    <property type="entry name" value="MobQ"/>
    <property type="match status" value="1"/>
</dbReference>
<dbReference type="InterPro" id="IPR005053">
    <property type="entry name" value="MobA_MobL"/>
</dbReference>
<evidence type="ECO:0000256" key="1">
    <source>
        <dbReference type="ARBA" id="ARBA00022971"/>
    </source>
</evidence>
<reference evidence="6" key="1">
    <citation type="submission" date="2017-02" db="UniProtKB">
        <authorList>
            <consortium name="WormBaseParasite"/>
        </authorList>
    </citation>
    <scope>IDENTIFICATION</scope>
</reference>
<name>A0A0R3QAV1_9BILA</name>
<accession>A0A0R3QAV1</accession>
<feature type="compositionally biased region" description="Basic and acidic residues" evidence="2">
    <location>
        <begin position="265"/>
        <end position="293"/>
    </location>
</feature>
<sequence>MAIFHHSTQIIGRSSGRSSVGAAAYRLGVELVDQRTGQAFDYTRKAGVDSWHTIAPDNAPAWVNDAGELWNAVEASEKRKDAQLCREVNVALPRELTPDQMKALALDYAREQWASRGMVAVVAFHDLDSANPHFHAMLTMREIGPEGFGKKNRDWNDHGLATEYRAAWAEKTNNALERFGHASRIDHRSLIEQGITDREPTQHQGPTAAAMEKRGVIPDRTRIPSPTPPSMEHAAALAELKREREQQQRRQDMADAKATAAAAKQHADDLRQQASAKRAEAKASEAAAREQAGKIKPQRAAAQRRHLRFVESLEAVERWRKAWPIVARFYEPGSVRDHRERSMKAAKGRDQANANADRYQHEQERHERQARHLHGEADALASKAATAGQRADHAQAEVERLFKRHRFEAMTPEQQQRQRDLEAAEKRPDARAYA</sequence>
<feature type="compositionally biased region" description="Basic and acidic residues" evidence="2">
    <location>
        <begin position="416"/>
        <end position="434"/>
    </location>
</feature>
<feature type="compositionally biased region" description="Basic and acidic residues" evidence="2">
    <location>
        <begin position="390"/>
        <end position="401"/>
    </location>
</feature>
<feature type="region of interest" description="Disordered" evidence="2">
    <location>
        <begin position="335"/>
        <end position="434"/>
    </location>
</feature>
<keyword evidence="1" id="KW-0184">Conjugation</keyword>
<dbReference type="Gene3D" id="3.30.930.30">
    <property type="match status" value="1"/>
</dbReference>
<evidence type="ECO:0000313" key="6">
    <source>
        <dbReference type="WBParaSite" id="BTMF_0000347201-mRNA-1"/>
    </source>
</evidence>
<feature type="region of interest" description="Disordered" evidence="2">
    <location>
        <begin position="194"/>
        <end position="301"/>
    </location>
</feature>
<evidence type="ECO:0000259" key="3">
    <source>
        <dbReference type="Pfam" id="PF03389"/>
    </source>
</evidence>
<feature type="domain" description="MobA/MobL protein" evidence="3">
    <location>
        <begin position="17"/>
        <end position="214"/>
    </location>
</feature>
<evidence type="ECO:0000313" key="4">
    <source>
        <dbReference type="EMBL" id="VDO13328.1"/>
    </source>
</evidence>
<dbReference type="Proteomes" id="UP000280834">
    <property type="component" value="Unassembled WGS sequence"/>
</dbReference>
<dbReference type="WBParaSite" id="BTMF_0000347201-mRNA-1">
    <property type="protein sequence ID" value="BTMF_0000347201-mRNA-1"/>
    <property type="gene ID" value="BTMF_0000347201"/>
</dbReference>
<evidence type="ECO:0000313" key="5">
    <source>
        <dbReference type="Proteomes" id="UP000280834"/>
    </source>
</evidence>
<reference evidence="4 5" key="2">
    <citation type="submission" date="2018-11" db="EMBL/GenBank/DDBJ databases">
        <authorList>
            <consortium name="Pathogen Informatics"/>
        </authorList>
    </citation>
    <scope>NUCLEOTIDE SEQUENCE [LARGE SCALE GENOMIC DNA]</scope>
</reference>
<feature type="compositionally biased region" description="Basic and acidic residues" evidence="2">
    <location>
        <begin position="211"/>
        <end position="222"/>
    </location>
</feature>
<proteinExistence type="predicted"/>
<keyword evidence="5" id="KW-1185">Reference proteome</keyword>
<gene>
    <name evidence="4" type="ORF">BTMF_LOCUS2783</name>
</gene>
<organism evidence="6">
    <name type="scientific">Brugia timori</name>
    <dbReference type="NCBI Taxonomy" id="42155"/>
    <lineage>
        <taxon>Eukaryota</taxon>
        <taxon>Metazoa</taxon>
        <taxon>Ecdysozoa</taxon>
        <taxon>Nematoda</taxon>
        <taxon>Chromadorea</taxon>
        <taxon>Rhabditida</taxon>
        <taxon>Spirurina</taxon>
        <taxon>Spiruromorpha</taxon>
        <taxon>Filarioidea</taxon>
        <taxon>Onchocercidae</taxon>
        <taxon>Brugia</taxon>
    </lineage>
</organism>
<dbReference type="EMBL" id="UZAG01002372">
    <property type="protein sequence ID" value="VDO13328.1"/>
    <property type="molecule type" value="Genomic_DNA"/>
</dbReference>
<protein>
    <submittedName>
        <fullName evidence="6">MobA_MobL domain-containing protein</fullName>
    </submittedName>
</protein>
<evidence type="ECO:0000256" key="2">
    <source>
        <dbReference type="SAM" id="MobiDB-lite"/>
    </source>
</evidence>
<dbReference type="Pfam" id="PF03389">
    <property type="entry name" value="MobA_MobL"/>
    <property type="match status" value="1"/>
</dbReference>
<dbReference type="AlphaFoldDB" id="A0A0R3QAV1"/>
<feature type="compositionally biased region" description="Basic and acidic residues" evidence="2">
    <location>
        <begin position="239"/>
        <end position="255"/>
    </location>
</feature>